<keyword evidence="3 6" id="KW-0812">Transmembrane</keyword>
<keyword evidence="8" id="KW-1185">Reference proteome</keyword>
<reference evidence="8" key="1">
    <citation type="submission" date="2019-09" db="EMBL/GenBank/DDBJ databases">
        <title>Antimicrobial potential of Antarctic Bacteria.</title>
        <authorList>
            <person name="Benaud N."/>
            <person name="Edwards R.J."/>
            <person name="Ferrari B.C."/>
        </authorList>
    </citation>
    <scope>NUCLEOTIDE SEQUENCE [LARGE SCALE GENOMIC DNA]</scope>
    <source>
        <strain evidence="8">SPB151</strain>
    </source>
</reference>
<dbReference type="InterPro" id="IPR011701">
    <property type="entry name" value="MFS"/>
</dbReference>
<dbReference type="GO" id="GO:0022857">
    <property type="term" value="F:transmembrane transporter activity"/>
    <property type="evidence" value="ECO:0007669"/>
    <property type="project" value="InterPro"/>
</dbReference>
<protein>
    <submittedName>
        <fullName evidence="7">MFS transporter</fullName>
    </submittedName>
</protein>
<dbReference type="PANTHER" id="PTHR23513">
    <property type="entry name" value="INTEGRAL MEMBRANE EFFLUX PROTEIN-RELATED"/>
    <property type="match status" value="1"/>
</dbReference>
<evidence type="ECO:0000313" key="8">
    <source>
        <dbReference type="Proteomes" id="UP000515563"/>
    </source>
</evidence>
<dbReference type="GO" id="GO:0005886">
    <property type="term" value="C:plasma membrane"/>
    <property type="evidence" value="ECO:0007669"/>
    <property type="project" value="UniProtKB-SubCell"/>
</dbReference>
<dbReference type="Gene3D" id="1.20.1250.20">
    <property type="entry name" value="MFS general substrate transporter like domains"/>
    <property type="match status" value="2"/>
</dbReference>
<dbReference type="RefSeq" id="WP_185443067.1">
    <property type="nucleotide sequence ID" value="NZ_CP043661.1"/>
</dbReference>
<feature type="transmembrane region" description="Helical" evidence="6">
    <location>
        <begin position="327"/>
        <end position="346"/>
    </location>
</feature>
<keyword evidence="5 6" id="KW-0472">Membrane</keyword>
<feature type="transmembrane region" description="Helical" evidence="6">
    <location>
        <begin position="6"/>
        <end position="30"/>
    </location>
</feature>
<comment type="subcellular location">
    <subcellularLocation>
        <location evidence="1">Cell membrane</location>
        <topology evidence="1">Multi-pass membrane protein</topology>
    </subcellularLocation>
</comment>
<feature type="transmembrane region" description="Helical" evidence="6">
    <location>
        <begin position="208"/>
        <end position="230"/>
    </location>
</feature>
<dbReference type="KEGG" id="kqi:F1D05_25590"/>
<evidence type="ECO:0000256" key="1">
    <source>
        <dbReference type="ARBA" id="ARBA00004651"/>
    </source>
</evidence>
<evidence type="ECO:0000256" key="3">
    <source>
        <dbReference type="ARBA" id="ARBA00022692"/>
    </source>
</evidence>
<keyword evidence="2" id="KW-1003">Cell membrane</keyword>
<gene>
    <name evidence="7" type="ORF">F1D05_25590</name>
</gene>
<organism evidence="7 8">
    <name type="scientific">Kribbella qitaiheensis</name>
    <dbReference type="NCBI Taxonomy" id="1544730"/>
    <lineage>
        <taxon>Bacteria</taxon>
        <taxon>Bacillati</taxon>
        <taxon>Actinomycetota</taxon>
        <taxon>Actinomycetes</taxon>
        <taxon>Propionibacteriales</taxon>
        <taxon>Kribbellaceae</taxon>
        <taxon>Kribbella</taxon>
    </lineage>
</organism>
<dbReference type="AlphaFoldDB" id="A0A7G6X353"/>
<feature type="transmembrane region" description="Helical" evidence="6">
    <location>
        <begin position="174"/>
        <end position="196"/>
    </location>
</feature>
<dbReference type="EMBL" id="CP043661">
    <property type="protein sequence ID" value="QNE20668.1"/>
    <property type="molecule type" value="Genomic_DNA"/>
</dbReference>
<evidence type="ECO:0000256" key="4">
    <source>
        <dbReference type="ARBA" id="ARBA00022989"/>
    </source>
</evidence>
<accession>A0A7G6X353</accession>
<dbReference type="PANTHER" id="PTHR23513:SF11">
    <property type="entry name" value="STAPHYLOFERRIN A TRANSPORTER"/>
    <property type="match status" value="1"/>
</dbReference>
<feature type="transmembrane region" description="Helical" evidence="6">
    <location>
        <begin position="99"/>
        <end position="124"/>
    </location>
</feature>
<evidence type="ECO:0000313" key="7">
    <source>
        <dbReference type="EMBL" id="QNE20668.1"/>
    </source>
</evidence>
<feature type="transmembrane region" description="Helical" evidence="6">
    <location>
        <begin position="130"/>
        <end position="153"/>
    </location>
</feature>
<sequence>MLPGTAQPATIAGLLVAALIAPHLAGPWIARMLAKFRDTRPLLAGVFIGYGVSIAGVTFMLGSTPSVFPVLVALLAGCAGPFLGGGLTSRLPKEATRALALDSATWGIATAAGPATAAALALTVGTRTAMLIFAGTAVMAGVLVLALPAVTGSRTDAPVLRAGEVVRLVSRTRMLIRAVAAAGVAGLGMGTLRVAAPLLSLEFGRGPAQGGVLFALDGLGSLVGSLLIAVRPFKARPDRAAGGCLAVMALAVAGAAGAPSYLLAQVSFIILGLANGQFIAATLAACVRDAPAEARAQVLILSSSLRVPTAAAAGVLAGFAGGAGGRAILLAAAIALVLAATAAGFLRPLPAPSPSCPDAEPA</sequence>
<evidence type="ECO:0000256" key="2">
    <source>
        <dbReference type="ARBA" id="ARBA00022475"/>
    </source>
</evidence>
<dbReference type="SUPFAM" id="SSF103473">
    <property type="entry name" value="MFS general substrate transporter"/>
    <property type="match status" value="1"/>
</dbReference>
<feature type="transmembrane region" description="Helical" evidence="6">
    <location>
        <begin position="268"/>
        <end position="287"/>
    </location>
</feature>
<evidence type="ECO:0000256" key="6">
    <source>
        <dbReference type="SAM" id="Phobius"/>
    </source>
</evidence>
<reference evidence="7 8" key="2">
    <citation type="journal article" date="2020" name="Microbiol. Resour. Announc.">
        <title>Antarctic desert soil bacteria exhibit high novel natural product potential, evaluated through long-read genome sequencing and comparative genomics.</title>
        <authorList>
            <person name="Benaud N."/>
            <person name="Edwards R.J."/>
            <person name="Amos T.G."/>
            <person name="D'Agostino P.M."/>
            <person name="Gutierrez-Chavez C."/>
            <person name="Montgomery K."/>
            <person name="Nicetic I."/>
            <person name="Ferrari B.C."/>
        </authorList>
    </citation>
    <scope>NUCLEOTIDE SEQUENCE [LARGE SCALE GENOMIC DNA]</scope>
    <source>
        <strain evidence="7 8">SPB151</strain>
    </source>
</reference>
<feature type="transmembrane region" description="Helical" evidence="6">
    <location>
        <begin position="242"/>
        <end position="262"/>
    </location>
</feature>
<dbReference type="Proteomes" id="UP000515563">
    <property type="component" value="Chromosome"/>
</dbReference>
<feature type="transmembrane region" description="Helical" evidence="6">
    <location>
        <begin position="42"/>
        <end position="61"/>
    </location>
</feature>
<keyword evidence="4 6" id="KW-1133">Transmembrane helix</keyword>
<dbReference type="Pfam" id="PF07690">
    <property type="entry name" value="MFS_1"/>
    <property type="match status" value="1"/>
</dbReference>
<feature type="transmembrane region" description="Helical" evidence="6">
    <location>
        <begin position="299"/>
        <end position="321"/>
    </location>
</feature>
<name>A0A7G6X353_9ACTN</name>
<proteinExistence type="predicted"/>
<feature type="transmembrane region" description="Helical" evidence="6">
    <location>
        <begin position="67"/>
        <end position="87"/>
    </location>
</feature>
<dbReference type="InterPro" id="IPR036259">
    <property type="entry name" value="MFS_trans_sf"/>
</dbReference>
<evidence type="ECO:0000256" key="5">
    <source>
        <dbReference type="ARBA" id="ARBA00023136"/>
    </source>
</evidence>